<evidence type="ECO:0000313" key="11">
    <source>
        <dbReference type="Proteomes" id="UP000694392"/>
    </source>
</evidence>
<dbReference type="AlphaFoldDB" id="A0A8D0L167"/>
<keyword evidence="2 9" id="KW-0813">Transport</keyword>
<evidence type="ECO:0000256" key="8">
    <source>
        <dbReference type="ARBA" id="ARBA00023136"/>
    </source>
</evidence>
<dbReference type="PANTHER" id="PTHR14083:SF1">
    <property type="entry name" value="PROTEIN YIF1B"/>
    <property type="match status" value="1"/>
</dbReference>
<organism evidence="10 11">
    <name type="scientific">Sphenodon punctatus</name>
    <name type="common">Tuatara</name>
    <name type="synonym">Hatteria punctata</name>
    <dbReference type="NCBI Taxonomy" id="8508"/>
    <lineage>
        <taxon>Eukaryota</taxon>
        <taxon>Metazoa</taxon>
        <taxon>Chordata</taxon>
        <taxon>Craniata</taxon>
        <taxon>Vertebrata</taxon>
        <taxon>Euteleostomi</taxon>
        <taxon>Lepidosauria</taxon>
        <taxon>Sphenodontia</taxon>
        <taxon>Sphenodontidae</taxon>
        <taxon>Sphenodon</taxon>
    </lineage>
</organism>
<dbReference type="Proteomes" id="UP000694392">
    <property type="component" value="Unplaced"/>
</dbReference>
<name>A0A8D0L167_SPHPU</name>
<dbReference type="Pfam" id="PF03878">
    <property type="entry name" value="YIF1"/>
    <property type="match status" value="1"/>
</dbReference>
<evidence type="ECO:0000256" key="1">
    <source>
        <dbReference type="ARBA" id="ARBA00009727"/>
    </source>
</evidence>
<evidence type="ECO:0000256" key="6">
    <source>
        <dbReference type="ARBA" id="ARBA00022989"/>
    </source>
</evidence>
<evidence type="ECO:0000256" key="4">
    <source>
        <dbReference type="ARBA" id="ARBA00022824"/>
    </source>
</evidence>
<keyword evidence="5 9" id="KW-0653">Protein transport</keyword>
<reference evidence="10" key="1">
    <citation type="submission" date="2025-08" db="UniProtKB">
        <authorList>
            <consortium name="Ensembl"/>
        </authorList>
    </citation>
    <scope>IDENTIFICATION</scope>
</reference>
<dbReference type="GO" id="GO:0030134">
    <property type="term" value="C:COPII-coated ER to Golgi transport vesicle"/>
    <property type="evidence" value="ECO:0007669"/>
    <property type="project" value="TreeGrafter"/>
</dbReference>
<comment type="similarity">
    <text evidence="1 9">Belongs to the YIF1 family.</text>
</comment>
<reference evidence="10" key="2">
    <citation type="submission" date="2025-09" db="UniProtKB">
        <authorList>
            <consortium name="Ensembl"/>
        </authorList>
    </citation>
    <scope>IDENTIFICATION</scope>
</reference>
<keyword evidence="3" id="KW-0812">Transmembrane</keyword>
<evidence type="ECO:0000256" key="9">
    <source>
        <dbReference type="RuleBase" id="RU368073"/>
    </source>
</evidence>
<evidence type="ECO:0000256" key="3">
    <source>
        <dbReference type="ARBA" id="ARBA00022692"/>
    </source>
</evidence>
<protein>
    <recommendedName>
        <fullName evidence="9">Protein YIF1</fullName>
    </recommendedName>
</protein>
<evidence type="ECO:0000256" key="7">
    <source>
        <dbReference type="ARBA" id="ARBA00023034"/>
    </source>
</evidence>
<keyword evidence="7 9" id="KW-0333">Golgi apparatus</keyword>
<dbReference type="InterPro" id="IPR005578">
    <property type="entry name" value="Yif1_fam"/>
</dbReference>
<dbReference type="GO" id="GO:0005793">
    <property type="term" value="C:endoplasmic reticulum-Golgi intermediate compartment"/>
    <property type="evidence" value="ECO:0007669"/>
    <property type="project" value="UniProtKB-UniRule"/>
</dbReference>
<dbReference type="Ensembl" id="ENSSPUT00000001152.1">
    <property type="protein sequence ID" value="ENSSPUP00000001094.1"/>
    <property type="gene ID" value="ENSSPUG00000000862.1"/>
</dbReference>
<dbReference type="GeneTree" id="ENSGT00390000009423"/>
<dbReference type="GO" id="GO:0006888">
    <property type="term" value="P:endoplasmic reticulum to Golgi vesicle-mediated transport"/>
    <property type="evidence" value="ECO:0007669"/>
    <property type="project" value="UniProtKB-UniRule"/>
</dbReference>
<dbReference type="GO" id="GO:0000139">
    <property type="term" value="C:Golgi membrane"/>
    <property type="evidence" value="ECO:0007669"/>
    <property type="project" value="UniProtKB-SubCell"/>
</dbReference>
<keyword evidence="6" id="KW-1133">Transmembrane helix</keyword>
<accession>A0A8D0L167</accession>
<dbReference type="PANTHER" id="PTHR14083">
    <property type="entry name" value="YIP1 INTERACTING FACTOR HOMOLOG YIF1 PROTEIN"/>
    <property type="match status" value="1"/>
</dbReference>
<keyword evidence="11" id="KW-1185">Reference proteome</keyword>
<keyword evidence="8" id="KW-0472">Membrane</keyword>
<keyword evidence="4 9" id="KW-0256">Endoplasmic reticulum</keyword>
<evidence type="ECO:0000256" key="5">
    <source>
        <dbReference type="ARBA" id="ARBA00022927"/>
    </source>
</evidence>
<proteinExistence type="inferred from homology"/>
<sequence length="200" mass="22705">MSFLTYLHPHRKLGKSKCAAGTPVLSKRCLLVASPLAMADPYQLFDDTSSGLTASPGAGYPAQFTFLAKSMFNFIMAYGNSQGKEIIDENIDHFIPVTKLKYYFAVDTVYVGKKLKLLLCPFLHQDWQVQYQQDMPWVPRFDVNTPDLDIPVMAFITYILVASLALGMQNRFYHNPTEQSQWRCSVGFYLKNFNHAANNV</sequence>
<evidence type="ECO:0000313" key="10">
    <source>
        <dbReference type="Ensembl" id="ENSSPUP00000001094.1"/>
    </source>
</evidence>
<dbReference type="GO" id="GO:0015031">
    <property type="term" value="P:protein transport"/>
    <property type="evidence" value="ECO:0007669"/>
    <property type="project" value="UniProtKB-KW"/>
</dbReference>
<evidence type="ECO:0000256" key="2">
    <source>
        <dbReference type="ARBA" id="ARBA00022448"/>
    </source>
</evidence>
<dbReference type="GO" id="GO:0005789">
    <property type="term" value="C:endoplasmic reticulum membrane"/>
    <property type="evidence" value="ECO:0007669"/>
    <property type="project" value="UniProtKB-SubCell"/>
</dbReference>
<comment type="function">
    <text evidence="9">Has a role in transport between endoplasmic reticulum and Golgi.</text>
</comment>
<comment type="subcellular location">
    <subcellularLocation>
        <location evidence="9">Endoplasmic reticulum membrane</location>
        <topology evidence="9">Multi-pass membrane protein</topology>
    </subcellularLocation>
    <subcellularLocation>
        <location evidence="9">Golgi apparatus membrane</location>
        <topology evidence="9">Multi-pass membrane protein</topology>
    </subcellularLocation>
</comment>